<feature type="transmembrane region" description="Helical" evidence="2">
    <location>
        <begin position="117"/>
        <end position="142"/>
    </location>
</feature>
<keyword evidence="2" id="KW-0812">Transmembrane</keyword>
<evidence type="ECO:0000313" key="5">
    <source>
        <dbReference type="Proteomes" id="UP001218218"/>
    </source>
</evidence>
<feature type="compositionally biased region" description="Low complexity" evidence="1">
    <location>
        <begin position="27"/>
        <end position="37"/>
    </location>
</feature>
<protein>
    <recommendedName>
        <fullName evidence="3">DUF6535 domain-containing protein</fullName>
    </recommendedName>
</protein>
<proteinExistence type="predicted"/>
<sequence length="261" mass="28386">MSSAPNAGEIPAAVPHASPAYSPPSSPESEWMLSPPEGDVAGPPGYDAYDQYHEAPPSYQQSRWDRASYARFDDANRQQELQMLLSVLLSMLLTCILLDALPMLGDPTTSSMHVVRVYGWFALSRAISLVLALTSLLCKWWLSENHPHVRLMEPREAPETTLQALTKAVMPRLVTAGPVLLWAAAVCCGVGFVDLFWQLCPALSVGVATTGGVYRGALNKLLLMFEGKADTPPTVRERARFARGRGLSLRGGRTGELAAEH</sequence>
<name>A0AAD7F2V0_9AGAR</name>
<organism evidence="4 5">
    <name type="scientific">Mycena albidolilacea</name>
    <dbReference type="NCBI Taxonomy" id="1033008"/>
    <lineage>
        <taxon>Eukaryota</taxon>
        <taxon>Fungi</taxon>
        <taxon>Dikarya</taxon>
        <taxon>Basidiomycota</taxon>
        <taxon>Agaricomycotina</taxon>
        <taxon>Agaricomycetes</taxon>
        <taxon>Agaricomycetidae</taxon>
        <taxon>Agaricales</taxon>
        <taxon>Marasmiineae</taxon>
        <taxon>Mycenaceae</taxon>
        <taxon>Mycena</taxon>
    </lineage>
</organism>
<feature type="transmembrane region" description="Helical" evidence="2">
    <location>
        <begin position="84"/>
        <end position="105"/>
    </location>
</feature>
<dbReference type="InterPro" id="IPR045338">
    <property type="entry name" value="DUF6535"/>
</dbReference>
<evidence type="ECO:0000259" key="3">
    <source>
        <dbReference type="Pfam" id="PF20153"/>
    </source>
</evidence>
<reference evidence="4" key="1">
    <citation type="submission" date="2023-03" db="EMBL/GenBank/DDBJ databases">
        <title>Massive genome expansion in bonnet fungi (Mycena s.s.) driven by repeated elements and novel gene families across ecological guilds.</title>
        <authorList>
            <consortium name="Lawrence Berkeley National Laboratory"/>
            <person name="Harder C.B."/>
            <person name="Miyauchi S."/>
            <person name="Viragh M."/>
            <person name="Kuo A."/>
            <person name="Thoen E."/>
            <person name="Andreopoulos B."/>
            <person name="Lu D."/>
            <person name="Skrede I."/>
            <person name="Drula E."/>
            <person name="Henrissat B."/>
            <person name="Morin E."/>
            <person name="Kohler A."/>
            <person name="Barry K."/>
            <person name="LaButti K."/>
            <person name="Morin E."/>
            <person name="Salamov A."/>
            <person name="Lipzen A."/>
            <person name="Mereny Z."/>
            <person name="Hegedus B."/>
            <person name="Baldrian P."/>
            <person name="Stursova M."/>
            <person name="Weitz H."/>
            <person name="Taylor A."/>
            <person name="Grigoriev I.V."/>
            <person name="Nagy L.G."/>
            <person name="Martin F."/>
            <person name="Kauserud H."/>
        </authorList>
    </citation>
    <scope>NUCLEOTIDE SEQUENCE</scope>
    <source>
        <strain evidence="4">CBHHK002</strain>
    </source>
</reference>
<keyword evidence="5" id="KW-1185">Reference proteome</keyword>
<comment type="caution">
    <text evidence="4">The sequence shown here is derived from an EMBL/GenBank/DDBJ whole genome shotgun (WGS) entry which is preliminary data.</text>
</comment>
<dbReference type="AlphaFoldDB" id="A0AAD7F2V0"/>
<keyword evidence="2" id="KW-0472">Membrane</keyword>
<dbReference type="Proteomes" id="UP001218218">
    <property type="component" value="Unassembled WGS sequence"/>
</dbReference>
<evidence type="ECO:0000256" key="1">
    <source>
        <dbReference type="SAM" id="MobiDB-lite"/>
    </source>
</evidence>
<dbReference type="EMBL" id="JARIHO010000002">
    <property type="protein sequence ID" value="KAJ7366752.1"/>
    <property type="molecule type" value="Genomic_DNA"/>
</dbReference>
<accession>A0AAD7F2V0</accession>
<feature type="domain" description="DUF6535" evidence="3">
    <location>
        <begin position="106"/>
        <end position="198"/>
    </location>
</feature>
<evidence type="ECO:0000256" key="2">
    <source>
        <dbReference type="SAM" id="Phobius"/>
    </source>
</evidence>
<dbReference type="Pfam" id="PF20153">
    <property type="entry name" value="DUF6535"/>
    <property type="match status" value="1"/>
</dbReference>
<feature type="compositionally biased region" description="Low complexity" evidence="1">
    <location>
        <begin position="11"/>
        <end position="20"/>
    </location>
</feature>
<feature type="region of interest" description="Disordered" evidence="1">
    <location>
        <begin position="1"/>
        <end position="44"/>
    </location>
</feature>
<feature type="transmembrane region" description="Helical" evidence="2">
    <location>
        <begin position="179"/>
        <end position="197"/>
    </location>
</feature>
<keyword evidence="2" id="KW-1133">Transmembrane helix</keyword>
<gene>
    <name evidence="4" type="ORF">DFH08DRAFT_174708</name>
</gene>
<evidence type="ECO:0000313" key="4">
    <source>
        <dbReference type="EMBL" id="KAJ7366752.1"/>
    </source>
</evidence>